<dbReference type="Gene3D" id="3.40.50.300">
    <property type="entry name" value="P-loop containing nucleotide triphosphate hydrolases"/>
    <property type="match status" value="1"/>
</dbReference>
<dbReference type="InterPro" id="IPR027417">
    <property type="entry name" value="P-loop_NTPase"/>
</dbReference>
<evidence type="ECO:0000256" key="2">
    <source>
        <dbReference type="ARBA" id="ARBA00022448"/>
    </source>
</evidence>
<feature type="domain" description="ABC transporter" evidence="5">
    <location>
        <begin position="3"/>
        <end position="232"/>
    </location>
</feature>
<dbReference type="GO" id="GO:0098796">
    <property type="term" value="C:membrane protein complex"/>
    <property type="evidence" value="ECO:0007669"/>
    <property type="project" value="UniProtKB-ARBA"/>
</dbReference>
<gene>
    <name evidence="6" type="ORF">CBW65_11435</name>
</gene>
<comment type="similarity">
    <text evidence="1">Belongs to the ABC transporter superfamily.</text>
</comment>
<accession>A0A1Y0IQD3</accession>
<dbReference type="InterPro" id="IPR017871">
    <property type="entry name" value="ABC_transporter-like_CS"/>
</dbReference>
<dbReference type="AlphaFoldDB" id="A0A1Y0IQD3"/>
<keyword evidence="7" id="KW-1185">Reference proteome</keyword>
<dbReference type="GO" id="GO:0016887">
    <property type="term" value="F:ATP hydrolysis activity"/>
    <property type="evidence" value="ECO:0007669"/>
    <property type="project" value="InterPro"/>
</dbReference>
<dbReference type="PANTHER" id="PTHR42798">
    <property type="entry name" value="LIPOPROTEIN-RELEASING SYSTEM ATP-BINDING PROTEIN LOLD"/>
    <property type="match status" value="1"/>
</dbReference>
<dbReference type="GO" id="GO:0005524">
    <property type="term" value="F:ATP binding"/>
    <property type="evidence" value="ECO:0007669"/>
    <property type="project" value="UniProtKB-KW"/>
</dbReference>
<evidence type="ECO:0000256" key="1">
    <source>
        <dbReference type="ARBA" id="ARBA00005417"/>
    </source>
</evidence>
<dbReference type="CDD" id="cd03255">
    <property type="entry name" value="ABC_MJ0796_LolCDE_FtsE"/>
    <property type="match status" value="1"/>
</dbReference>
<evidence type="ECO:0000256" key="3">
    <source>
        <dbReference type="ARBA" id="ARBA00022741"/>
    </source>
</evidence>
<dbReference type="Pfam" id="PF00005">
    <property type="entry name" value="ABC_tran"/>
    <property type="match status" value="1"/>
</dbReference>
<dbReference type="InterPro" id="IPR017911">
    <property type="entry name" value="MacB-like_ATP-bd"/>
</dbReference>
<keyword evidence="2" id="KW-0813">Transport</keyword>
<evidence type="ECO:0000313" key="6">
    <source>
        <dbReference type="EMBL" id="ARU61554.1"/>
    </source>
</evidence>
<dbReference type="InterPro" id="IPR003593">
    <property type="entry name" value="AAA+_ATPase"/>
</dbReference>
<dbReference type="InterPro" id="IPR003439">
    <property type="entry name" value="ABC_transporter-like_ATP-bd"/>
</dbReference>
<dbReference type="KEGG" id="tum:CBW65_11435"/>
<dbReference type="Proteomes" id="UP000195437">
    <property type="component" value="Chromosome"/>
</dbReference>
<dbReference type="SUPFAM" id="SSF52540">
    <property type="entry name" value="P-loop containing nucleoside triphosphate hydrolases"/>
    <property type="match status" value="1"/>
</dbReference>
<evidence type="ECO:0000259" key="5">
    <source>
        <dbReference type="PROSITE" id="PS50893"/>
    </source>
</evidence>
<dbReference type="FunFam" id="3.40.50.300:FF:000032">
    <property type="entry name" value="Export ABC transporter ATP-binding protein"/>
    <property type="match status" value="1"/>
</dbReference>
<evidence type="ECO:0000256" key="4">
    <source>
        <dbReference type="ARBA" id="ARBA00022840"/>
    </source>
</evidence>
<dbReference type="PROSITE" id="PS00211">
    <property type="entry name" value="ABC_TRANSPORTER_1"/>
    <property type="match status" value="1"/>
</dbReference>
<dbReference type="PANTHER" id="PTHR42798:SF2">
    <property type="entry name" value="ABC TRANSPORTER ATP-BINDING PROTEIN MG467-RELATED"/>
    <property type="match status" value="1"/>
</dbReference>
<keyword evidence="4 6" id="KW-0067">ATP-binding</keyword>
<dbReference type="RefSeq" id="WP_087456933.1">
    <property type="nucleotide sequence ID" value="NZ_CP021434.1"/>
</dbReference>
<evidence type="ECO:0000313" key="7">
    <source>
        <dbReference type="Proteomes" id="UP000195437"/>
    </source>
</evidence>
<dbReference type="PROSITE" id="PS50893">
    <property type="entry name" value="ABC_TRANSPORTER_2"/>
    <property type="match status" value="1"/>
</dbReference>
<name>A0A1Y0IQD3_9BACL</name>
<protein>
    <submittedName>
        <fullName evidence="6">ABC transporter ATP-binding protein</fullName>
    </submittedName>
</protein>
<dbReference type="SMART" id="SM00382">
    <property type="entry name" value="AAA"/>
    <property type="match status" value="1"/>
</dbReference>
<sequence>MLINAHGLSKKYPMGESEFYALKGVDFAVEQGEIVTILGPSGSGKSTLLNVIGGIERPDGGQLFVDGPEISAYTDAQLTIYRRDKIGFVFQFYNLIQSLTVQENIEAATNIAKSPLPIDEVMRAVGMYDKRDKFPSELSGGEQQRVSIARAVAKNPDLLLCDEPTGALDFETSKEILKLLESINKTYNTTILIITHNPALQAMSDRIIRVRSGEIVEDVPNPNKLPAEKVEW</sequence>
<dbReference type="EMBL" id="CP021434">
    <property type="protein sequence ID" value="ARU61554.1"/>
    <property type="molecule type" value="Genomic_DNA"/>
</dbReference>
<dbReference type="OrthoDB" id="9791546at2"/>
<proteinExistence type="inferred from homology"/>
<dbReference type="GO" id="GO:0022857">
    <property type="term" value="F:transmembrane transporter activity"/>
    <property type="evidence" value="ECO:0007669"/>
    <property type="project" value="UniProtKB-ARBA"/>
</dbReference>
<reference evidence="7" key="1">
    <citation type="submission" date="2017-05" db="EMBL/GenBank/DDBJ databases">
        <authorList>
            <person name="Sung H."/>
        </authorList>
    </citation>
    <scope>NUCLEOTIDE SEQUENCE [LARGE SCALE GENOMIC DNA]</scope>
    <source>
        <strain evidence="7">AR23208</strain>
    </source>
</reference>
<keyword evidence="3" id="KW-0547">Nucleotide-binding</keyword>
<organism evidence="6 7">
    <name type="scientific">Tumebacillus avium</name>
    <dbReference type="NCBI Taxonomy" id="1903704"/>
    <lineage>
        <taxon>Bacteria</taxon>
        <taxon>Bacillati</taxon>
        <taxon>Bacillota</taxon>
        <taxon>Bacilli</taxon>
        <taxon>Bacillales</taxon>
        <taxon>Alicyclobacillaceae</taxon>
        <taxon>Tumebacillus</taxon>
    </lineage>
</organism>